<dbReference type="PANTHER" id="PTHR48047">
    <property type="entry name" value="GLYCOSYLTRANSFERASE"/>
    <property type="match status" value="1"/>
</dbReference>
<reference evidence="5" key="2">
    <citation type="submission" date="2019-07" db="EMBL/GenBank/DDBJ databases">
        <authorList>
            <person name="Seetharam A."/>
            <person name="Woodhouse M."/>
            <person name="Cannon E."/>
        </authorList>
    </citation>
    <scope>NUCLEOTIDE SEQUENCE [LARGE SCALE GENOMIC DNA]</scope>
    <source>
        <strain evidence="5">cv. B73</strain>
    </source>
</reference>
<gene>
    <name evidence="5" type="primary">LOC100273247</name>
</gene>
<dbReference type="CDD" id="cd03784">
    <property type="entry name" value="GT1_Gtf-like"/>
    <property type="match status" value="1"/>
</dbReference>
<reference evidence="5" key="3">
    <citation type="submission" date="2021-05" db="UniProtKB">
        <authorList>
            <consortium name="EnsemblPlants"/>
        </authorList>
    </citation>
    <scope>IDENTIFICATION</scope>
    <source>
        <strain evidence="5">cv. B73</strain>
    </source>
</reference>
<dbReference type="GO" id="GO:0008194">
    <property type="term" value="F:UDP-glycosyltransferase activity"/>
    <property type="evidence" value="ECO:0007669"/>
    <property type="project" value="InterPro"/>
</dbReference>
<proteinExistence type="inferred from homology"/>
<dbReference type="FunFam" id="3.40.50.2000:FF:000812">
    <property type="entry name" value="UDP-glycosyltransferase 73D1"/>
    <property type="match status" value="1"/>
</dbReference>
<dbReference type="InterPro" id="IPR058980">
    <property type="entry name" value="Glyco_transf_N"/>
</dbReference>
<feature type="domain" description="Glycosyltransferase N-terminal" evidence="4">
    <location>
        <begin position="19"/>
        <end position="255"/>
    </location>
</feature>
<dbReference type="PANTHER" id="PTHR48047:SF71">
    <property type="entry name" value="GLYCOSYLTRANSFERASE"/>
    <property type="match status" value="1"/>
</dbReference>
<accession>A0A804U845</accession>
<dbReference type="Gramene" id="Zm00001eb240450_T001">
    <property type="protein sequence ID" value="Zm00001eb240450_P001"/>
    <property type="gene ID" value="Zm00001eb240450"/>
</dbReference>
<dbReference type="SUPFAM" id="SSF53756">
    <property type="entry name" value="UDP-Glycosyltransferase/glycogen phosphorylase"/>
    <property type="match status" value="1"/>
</dbReference>
<evidence type="ECO:0000313" key="5">
    <source>
        <dbReference type="EnsemblPlants" id="Zm00001eb240450_P001"/>
    </source>
</evidence>
<dbReference type="Gene3D" id="3.40.50.2000">
    <property type="entry name" value="Glycogen Phosphorylase B"/>
    <property type="match status" value="2"/>
</dbReference>
<evidence type="ECO:0000256" key="3">
    <source>
        <dbReference type="ARBA" id="ARBA00022679"/>
    </source>
</evidence>
<dbReference type="Pfam" id="PF00201">
    <property type="entry name" value="UDPGT"/>
    <property type="match status" value="1"/>
</dbReference>
<dbReference type="InParanoid" id="A0A804U845"/>
<dbReference type="Pfam" id="PF26168">
    <property type="entry name" value="Glyco_transf_N"/>
    <property type="match status" value="1"/>
</dbReference>
<keyword evidence="6" id="KW-1185">Reference proteome</keyword>
<dbReference type="Proteomes" id="UP000007305">
    <property type="component" value="Chromosome 5"/>
</dbReference>
<evidence type="ECO:0000256" key="1">
    <source>
        <dbReference type="ARBA" id="ARBA00009995"/>
    </source>
</evidence>
<name>A0A804U845_MAIZE</name>
<sequence>MSAGSAAAVPGTNSAAHFVLVPMMAAGHTGPMLDMARTLSGRGALVTFVTTPLNLPRLGRAPSDGALPIRFLPLRFPCAEAGLPEGCESLDALPGLGLLRNFNDACAMLRGPLVALLRDREGDAPPASCVVSDACHPWTGGVARELGVPRFSFDGFCAFSSLCMRQMNLHRIFEGVDDDTRPVRVPAFPIDVEISRARSPGNFTGPGMKEFGEEIMAESARADGLVVNSFAEMEPMFVDAYEAALGKKVWTIGPLFLAPTMPLAATAEDANAVRCVSWLDSKKPRTVVFVSFGSLVRSSLPQLVEIGHGLEATKRPFIWVVKPSNLAEFERWLSEDGFESRVGETGLVIRDWAPQKAILSHPATGAFVTHCGWNSVLECVAAGLPMVSCPHFAEQFMNEKLVVDVLRVGVPVGVKGAAQWGVEAEGVLATRQDVERAVAAVMDCGEEGSARRARAAELGRKAREAVVHGGSSFRNVALLIQHVQHRASTRNPWIEKKPNDRR</sequence>
<keyword evidence="2" id="KW-0328">Glycosyltransferase</keyword>
<evidence type="ECO:0000313" key="6">
    <source>
        <dbReference type="Proteomes" id="UP000007305"/>
    </source>
</evidence>
<dbReference type="FunFam" id="3.40.50.2000:FF:000202">
    <property type="entry name" value="Glycosyltransferase"/>
    <property type="match status" value="1"/>
</dbReference>
<reference evidence="6" key="1">
    <citation type="journal article" date="2009" name="Science">
        <title>The B73 maize genome: complexity, diversity, and dynamics.</title>
        <authorList>
            <person name="Schnable P.S."/>
            <person name="Ware D."/>
            <person name="Fulton R.S."/>
            <person name="Stein J.C."/>
            <person name="Wei F."/>
            <person name="Pasternak S."/>
            <person name="Liang C."/>
            <person name="Zhang J."/>
            <person name="Fulton L."/>
            <person name="Graves T.A."/>
            <person name="Minx P."/>
            <person name="Reily A.D."/>
            <person name="Courtney L."/>
            <person name="Kruchowski S.S."/>
            <person name="Tomlinson C."/>
            <person name="Strong C."/>
            <person name="Delehaunty K."/>
            <person name="Fronick C."/>
            <person name="Courtney B."/>
            <person name="Rock S.M."/>
            <person name="Belter E."/>
            <person name="Du F."/>
            <person name="Kim K."/>
            <person name="Abbott R.M."/>
            <person name="Cotton M."/>
            <person name="Levy A."/>
            <person name="Marchetto P."/>
            <person name="Ochoa K."/>
            <person name="Jackson S.M."/>
            <person name="Gillam B."/>
            <person name="Chen W."/>
            <person name="Yan L."/>
            <person name="Higginbotham J."/>
            <person name="Cardenas M."/>
            <person name="Waligorski J."/>
            <person name="Applebaum E."/>
            <person name="Phelps L."/>
            <person name="Falcone J."/>
            <person name="Kanchi K."/>
            <person name="Thane T."/>
            <person name="Scimone A."/>
            <person name="Thane N."/>
            <person name="Henke J."/>
            <person name="Wang T."/>
            <person name="Ruppert J."/>
            <person name="Shah N."/>
            <person name="Rotter K."/>
            <person name="Hodges J."/>
            <person name="Ingenthron E."/>
            <person name="Cordes M."/>
            <person name="Kohlberg S."/>
            <person name="Sgro J."/>
            <person name="Delgado B."/>
            <person name="Mead K."/>
            <person name="Chinwalla A."/>
            <person name="Leonard S."/>
            <person name="Crouse K."/>
            <person name="Collura K."/>
            <person name="Kudrna D."/>
            <person name="Currie J."/>
            <person name="He R."/>
            <person name="Angelova A."/>
            <person name="Rajasekar S."/>
            <person name="Mueller T."/>
            <person name="Lomeli R."/>
            <person name="Scara G."/>
            <person name="Ko A."/>
            <person name="Delaney K."/>
            <person name="Wissotski M."/>
            <person name="Lopez G."/>
            <person name="Campos D."/>
            <person name="Braidotti M."/>
            <person name="Ashley E."/>
            <person name="Golser W."/>
            <person name="Kim H."/>
            <person name="Lee S."/>
            <person name="Lin J."/>
            <person name="Dujmic Z."/>
            <person name="Kim W."/>
            <person name="Talag J."/>
            <person name="Zuccolo A."/>
            <person name="Fan C."/>
            <person name="Sebastian A."/>
            <person name="Kramer M."/>
            <person name="Spiegel L."/>
            <person name="Nascimento L."/>
            <person name="Zutavern T."/>
            <person name="Miller B."/>
            <person name="Ambroise C."/>
            <person name="Muller S."/>
            <person name="Spooner W."/>
            <person name="Narechania A."/>
            <person name="Ren L."/>
            <person name="Wei S."/>
            <person name="Kumari S."/>
            <person name="Faga B."/>
            <person name="Levy M.J."/>
            <person name="McMahan L."/>
            <person name="Van Buren P."/>
            <person name="Vaughn M.W."/>
            <person name="Ying K."/>
            <person name="Yeh C.-T."/>
            <person name="Emrich S.J."/>
            <person name="Jia Y."/>
            <person name="Kalyanaraman A."/>
            <person name="Hsia A.-P."/>
            <person name="Barbazuk W.B."/>
            <person name="Baucom R.S."/>
            <person name="Brutnell T.P."/>
            <person name="Carpita N.C."/>
            <person name="Chaparro C."/>
            <person name="Chia J.-M."/>
            <person name="Deragon J.-M."/>
            <person name="Estill J.C."/>
            <person name="Fu Y."/>
            <person name="Jeddeloh J.A."/>
            <person name="Han Y."/>
            <person name="Lee H."/>
            <person name="Li P."/>
            <person name="Lisch D.R."/>
            <person name="Liu S."/>
            <person name="Liu Z."/>
            <person name="Nagel D.H."/>
            <person name="McCann M.C."/>
            <person name="SanMiguel P."/>
            <person name="Myers A.M."/>
            <person name="Nettleton D."/>
            <person name="Nguyen J."/>
            <person name="Penning B.W."/>
            <person name="Ponnala L."/>
            <person name="Schneider K.L."/>
            <person name="Schwartz D.C."/>
            <person name="Sharma A."/>
            <person name="Soderlund C."/>
            <person name="Springer N.M."/>
            <person name="Sun Q."/>
            <person name="Wang H."/>
            <person name="Waterman M."/>
            <person name="Westerman R."/>
            <person name="Wolfgruber T.K."/>
            <person name="Yang L."/>
            <person name="Yu Y."/>
            <person name="Zhang L."/>
            <person name="Zhou S."/>
            <person name="Zhu Q."/>
            <person name="Bennetzen J.L."/>
            <person name="Dawe R.K."/>
            <person name="Jiang J."/>
            <person name="Jiang N."/>
            <person name="Presting G.G."/>
            <person name="Wessler S.R."/>
            <person name="Aluru S."/>
            <person name="Martienssen R.A."/>
            <person name="Clifton S.W."/>
            <person name="McCombie W.R."/>
            <person name="Wing R.A."/>
            <person name="Wilson R.K."/>
        </authorList>
    </citation>
    <scope>NUCLEOTIDE SEQUENCE [LARGE SCALE GENOMIC DNA]</scope>
    <source>
        <strain evidence="6">cv. B73</strain>
    </source>
</reference>
<protein>
    <recommendedName>
        <fullName evidence="4">Glycosyltransferase N-terminal domain-containing protein</fullName>
    </recommendedName>
</protein>
<evidence type="ECO:0000259" key="4">
    <source>
        <dbReference type="Pfam" id="PF26168"/>
    </source>
</evidence>
<dbReference type="AlphaFoldDB" id="A0A804U845"/>
<dbReference type="InterPro" id="IPR002213">
    <property type="entry name" value="UDP_glucos_trans"/>
</dbReference>
<keyword evidence="3" id="KW-0808">Transferase</keyword>
<comment type="similarity">
    <text evidence="1">Belongs to the UDP-glycosyltransferase family.</text>
</comment>
<dbReference type="EnsemblPlants" id="Zm00001eb240450_T001">
    <property type="protein sequence ID" value="Zm00001eb240450_P001"/>
    <property type="gene ID" value="Zm00001eb240450"/>
</dbReference>
<evidence type="ECO:0000256" key="2">
    <source>
        <dbReference type="ARBA" id="ARBA00022676"/>
    </source>
</evidence>
<organism evidence="5 6">
    <name type="scientific">Zea mays</name>
    <name type="common">Maize</name>
    <dbReference type="NCBI Taxonomy" id="4577"/>
    <lineage>
        <taxon>Eukaryota</taxon>
        <taxon>Viridiplantae</taxon>
        <taxon>Streptophyta</taxon>
        <taxon>Embryophyta</taxon>
        <taxon>Tracheophyta</taxon>
        <taxon>Spermatophyta</taxon>
        <taxon>Magnoliopsida</taxon>
        <taxon>Liliopsida</taxon>
        <taxon>Poales</taxon>
        <taxon>Poaceae</taxon>
        <taxon>PACMAD clade</taxon>
        <taxon>Panicoideae</taxon>
        <taxon>Andropogonodae</taxon>
        <taxon>Andropogoneae</taxon>
        <taxon>Tripsacinae</taxon>
        <taxon>Zea</taxon>
    </lineage>
</organism>